<dbReference type="PROSITE" id="PS50068">
    <property type="entry name" value="LDLRA_2"/>
    <property type="match status" value="1"/>
</dbReference>
<evidence type="ECO:0000313" key="5">
    <source>
        <dbReference type="Proteomes" id="UP000053676"/>
    </source>
</evidence>
<evidence type="ECO:0000256" key="2">
    <source>
        <dbReference type="PROSITE-ProRule" id="PRU00124"/>
    </source>
</evidence>
<evidence type="ECO:0000256" key="3">
    <source>
        <dbReference type="SAM" id="MobiDB-lite"/>
    </source>
</evidence>
<feature type="region of interest" description="Disordered" evidence="3">
    <location>
        <begin position="1"/>
        <end position="23"/>
    </location>
</feature>
<keyword evidence="4" id="KW-0449">Lipoprotein</keyword>
<proteinExistence type="predicted"/>
<keyword evidence="1 2" id="KW-1015">Disulfide bond</keyword>
<dbReference type="Gene3D" id="4.10.400.10">
    <property type="entry name" value="Low-density Lipoprotein Receptor"/>
    <property type="match status" value="1"/>
</dbReference>
<keyword evidence="5" id="KW-1185">Reference proteome</keyword>
<dbReference type="STRING" id="51031.W2T8L3"/>
<dbReference type="AlphaFoldDB" id="W2T8L3"/>
<dbReference type="EMBL" id="KI660178">
    <property type="protein sequence ID" value="ETN77312.1"/>
    <property type="molecule type" value="Genomic_DNA"/>
</dbReference>
<dbReference type="Proteomes" id="UP000053676">
    <property type="component" value="Unassembled WGS sequence"/>
</dbReference>
<protein>
    <submittedName>
        <fullName evidence="4">Low-density lipoprotein receptor domain class A</fullName>
    </submittedName>
</protein>
<dbReference type="InterPro" id="IPR036055">
    <property type="entry name" value="LDL_receptor-like_sf"/>
</dbReference>
<feature type="disulfide bond" evidence="2">
    <location>
        <begin position="53"/>
        <end position="71"/>
    </location>
</feature>
<dbReference type="InterPro" id="IPR002172">
    <property type="entry name" value="LDrepeatLR_classA_rpt"/>
</dbReference>
<gene>
    <name evidence="4" type="ORF">NECAME_03212</name>
</gene>
<sequence>MGERDVSLNGLGQGSGHAGWRKRPIKDTSKLTADCGAVAVRLPGRCLPGDFDCGFGRCVPVKVFHDGKPDCYDGSDEC</sequence>
<reference evidence="5" key="1">
    <citation type="journal article" date="2014" name="Nat. Genet.">
        <title>Genome of the human hookworm Necator americanus.</title>
        <authorList>
            <person name="Tang Y.T."/>
            <person name="Gao X."/>
            <person name="Rosa B.A."/>
            <person name="Abubucker S."/>
            <person name="Hallsworth-Pepin K."/>
            <person name="Martin J."/>
            <person name="Tyagi R."/>
            <person name="Heizer E."/>
            <person name="Zhang X."/>
            <person name="Bhonagiri-Palsikar V."/>
            <person name="Minx P."/>
            <person name="Warren W.C."/>
            <person name="Wang Q."/>
            <person name="Zhan B."/>
            <person name="Hotez P.J."/>
            <person name="Sternberg P.W."/>
            <person name="Dougall A."/>
            <person name="Gaze S.T."/>
            <person name="Mulvenna J."/>
            <person name="Sotillo J."/>
            <person name="Ranganathan S."/>
            <person name="Rabelo E.M."/>
            <person name="Wilson R.K."/>
            <person name="Felgner P.L."/>
            <person name="Bethony J."/>
            <person name="Hawdon J.M."/>
            <person name="Gasser R.B."/>
            <person name="Loukas A."/>
            <person name="Mitreva M."/>
        </authorList>
    </citation>
    <scope>NUCLEOTIDE SEQUENCE [LARGE SCALE GENOMIC DNA]</scope>
</reference>
<dbReference type="Pfam" id="PF00057">
    <property type="entry name" value="Ldl_recept_a"/>
    <property type="match status" value="1"/>
</dbReference>
<name>W2T8L3_NECAM</name>
<comment type="caution">
    <text evidence="2">Lacks conserved residue(s) required for the propagation of feature annotation.</text>
</comment>
<organism evidence="4 5">
    <name type="scientific">Necator americanus</name>
    <name type="common">Human hookworm</name>
    <dbReference type="NCBI Taxonomy" id="51031"/>
    <lineage>
        <taxon>Eukaryota</taxon>
        <taxon>Metazoa</taxon>
        <taxon>Ecdysozoa</taxon>
        <taxon>Nematoda</taxon>
        <taxon>Chromadorea</taxon>
        <taxon>Rhabditida</taxon>
        <taxon>Rhabditina</taxon>
        <taxon>Rhabditomorpha</taxon>
        <taxon>Strongyloidea</taxon>
        <taxon>Ancylostomatidae</taxon>
        <taxon>Bunostominae</taxon>
        <taxon>Necator</taxon>
    </lineage>
</organism>
<feature type="disulfide bond" evidence="2">
    <location>
        <begin position="46"/>
        <end position="58"/>
    </location>
</feature>
<accession>W2T8L3</accession>
<keyword evidence="4" id="KW-0675">Receptor</keyword>
<evidence type="ECO:0000256" key="1">
    <source>
        <dbReference type="ARBA" id="ARBA00023157"/>
    </source>
</evidence>
<dbReference type="OrthoDB" id="6514358at2759"/>
<dbReference type="CDD" id="cd00112">
    <property type="entry name" value="LDLa"/>
    <property type="match status" value="1"/>
</dbReference>
<evidence type="ECO:0000313" key="4">
    <source>
        <dbReference type="EMBL" id="ETN77312.1"/>
    </source>
</evidence>
<dbReference type="SUPFAM" id="SSF57424">
    <property type="entry name" value="LDL receptor-like module"/>
    <property type="match status" value="1"/>
</dbReference>
<dbReference type="KEGG" id="nai:NECAME_03212"/>